<sequence length="296" mass="33132">MSGTNAKSNFSFLNGDHILSNIDRLIDISQGSLPGDAPSTRKERLFASLNALQHSNIPFSKEEILIDFNNHNLLEHLIRDGMLDREDTVSSAHVFEDEDQRIISDNIAKALGLLKLLQPELYHVMNELIGTIVCFRKPGYGGGSVSSLIGAIWFNPLAKWNVVDYAEALYHEFIHNSLFLDDMVNSIFPDTAIIATEEALVTSTILKIKRPLDRSFHSAAVAIGLMHFYHLLSDYDKISSFKEPLALTISEMNGKLKYLGEQGRIILNEMNGFIKKLDFDSISDSLKLDRYGTASL</sequence>
<gene>
    <name evidence="1" type="ORF">KB449_04130</name>
</gene>
<proteinExistence type="predicted"/>
<dbReference type="Proteomes" id="UP001161691">
    <property type="component" value="Unassembled WGS sequence"/>
</dbReference>
<accession>A0ABT6TBB6</accession>
<evidence type="ECO:0000313" key="1">
    <source>
        <dbReference type="EMBL" id="MDI4644132.1"/>
    </source>
</evidence>
<name>A0ABT6TBB6_9BACL</name>
<dbReference type="NCBIfam" id="TIGR04267">
    <property type="entry name" value="mod_HExxH"/>
    <property type="match status" value="1"/>
</dbReference>
<reference evidence="1" key="1">
    <citation type="submission" date="2023-04" db="EMBL/GenBank/DDBJ databases">
        <title>Comparative genomic analysis of Cohnella hashimotonis sp. nov., isolated from the International Space Station.</title>
        <authorList>
            <person name="Venkateswaran K."/>
            <person name="Simpson A."/>
        </authorList>
    </citation>
    <scope>NUCLEOTIDE SEQUENCE</scope>
    <source>
        <strain evidence="1">F6_2S_P_1</strain>
    </source>
</reference>
<dbReference type="RefSeq" id="WP_282907157.1">
    <property type="nucleotide sequence ID" value="NZ_JAGRPV010000001.1"/>
</dbReference>
<dbReference type="InterPro" id="IPR026337">
    <property type="entry name" value="AKG_HExxH"/>
</dbReference>
<organism evidence="1 2">
    <name type="scientific">Cohnella hashimotonis</name>
    <dbReference type="NCBI Taxonomy" id="2826895"/>
    <lineage>
        <taxon>Bacteria</taxon>
        <taxon>Bacillati</taxon>
        <taxon>Bacillota</taxon>
        <taxon>Bacilli</taxon>
        <taxon>Bacillales</taxon>
        <taxon>Paenibacillaceae</taxon>
        <taxon>Cohnella</taxon>
    </lineage>
</organism>
<evidence type="ECO:0000313" key="2">
    <source>
        <dbReference type="Proteomes" id="UP001161691"/>
    </source>
</evidence>
<dbReference type="EMBL" id="JAGRPV010000001">
    <property type="protein sequence ID" value="MDI4644132.1"/>
    <property type="molecule type" value="Genomic_DNA"/>
</dbReference>
<keyword evidence="2" id="KW-1185">Reference proteome</keyword>
<protein>
    <submittedName>
        <fullName evidence="1">HEXXH motif-containing putative peptide modification protein</fullName>
    </submittedName>
</protein>
<comment type="caution">
    <text evidence="1">The sequence shown here is derived from an EMBL/GenBank/DDBJ whole genome shotgun (WGS) entry which is preliminary data.</text>
</comment>